<dbReference type="SUPFAM" id="SSF52540">
    <property type="entry name" value="P-loop containing nucleoside triphosphate hydrolases"/>
    <property type="match status" value="1"/>
</dbReference>
<evidence type="ECO:0000259" key="2">
    <source>
        <dbReference type="Pfam" id="PF02492"/>
    </source>
</evidence>
<dbReference type="AlphaFoldDB" id="A0A8D5A6G0"/>
<accession>A0A8D5A6G0</accession>
<evidence type="ECO:0000313" key="3">
    <source>
        <dbReference type="EMBL" id="BBK25450.1"/>
    </source>
</evidence>
<sequence length="327" mass="35843">MSTGKMKVLVVSGFLGAGKTTWIKMLIDHNPVRGKLALIENDFGEVNVDGALMEGEPLSLYELTAGCICCSLRGNFRDAVRAVAAAASPELLLIEPSGVAMASDVLSALKEPEEAGLCEVKGVVTLVDGEAAPMYIHNFWMFYKDQLKEADAVFVRSCPEGQESFLQKLLAEHAKKAEFFMKDWDEKEVSAWVKGFIGEGSVEEDQTFQYLGSVTADHEHEHEHDHDHEHEHDHDHEEEVLQQSIVTVDFPDESVESFKRKLRGLMVRYSLIRAKGIIRIGGKPVLLQGTPGSLLIKGTDKEPTGLVLIGSEKTEEAAGELSGASHG</sequence>
<dbReference type="PANTHER" id="PTHR13748:SF62">
    <property type="entry name" value="COBW DOMAIN-CONTAINING PROTEIN"/>
    <property type="match status" value="1"/>
</dbReference>
<dbReference type="RefSeq" id="WP_162501773.1">
    <property type="nucleotide sequence ID" value="NZ_AP019697.1"/>
</dbReference>
<dbReference type="KEGG" id="dho:Dia5BBH33_13850"/>
<dbReference type="InterPro" id="IPR003495">
    <property type="entry name" value="CobW/HypB/UreG_nucleotide-bd"/>
</dbReference>
<dbReference type="Proteomes" id="UP000320585">
    <property type="component" value="Chromosome"/>
</dbReference>
<evidence type="ECO:0000313" key="4">
    <source>
        <dbReference type="Proteomes" id="UP000320585"/>
    </source>
</evidence>
<organism evidence="3 4">
    <name type="scientific">Dialister hominis</name>
    <dbReference type="NCBI Taxonomy" id="2582419"/>
    <lineage>
        <taxon>Bacteria</taxon>
        <taxon>Bacillati</taxon>
        <taxon>Bacillota</taxon>
        <taxon>Negativicutes</taxon>
        <taxon>Veillonellales</taxon>
        <taxon>Veillonellaceae</taxon>
        <taxon>Dialister</taxon>
    </lineage>
</organism>
<dbReference type="InterPro" id="IPR027417">
    <property type="entry name" value="P-loop_NTPase"/>
</dbReference>
<proteinExistence type="predicted"/>
<reference evidence="4" key="1">
    <citation type="submission" date="2019-05" db="EMBL/GenBank/DDBJ databases">
        <title>Complete genome sequencing of Dialister sp. strain 5BBH33.</title>
        <authorList>
            <person name="Sakamoto M."/>
            <person name="Murakami T."/>
            <person name="Mori H."/>
        </authorList>
    </citation>
    <scope>NUCLEOTIDE SEQUENCE [LARGE SCALE GENOMIC DNA]</scope>
    <source>
        <strain evidence="4">5BBH33</strain>
    </source>
</reference>
<feature type="domain" description="CobW/HypB/UreG nucleotide-binding" evidence="2">
    <location>
        <begin position="8"/>
        <end position="155"/>
    </location>
</feature>
<evidence type="ECO:0000256" key="1">
    <source>
        <dbReference type="SAM" id="MobiDB-lite"/>
    </source>
</evidence>
<dbReference type="EMBL" id="AP019697">
    <property type="protein sequence ID" value="BBK25450.1"/>
    <property type="molecule type" value="Genomic_DNA"/>
</dbReference>
<dbReference type="InterPro" id="IPR051316">
    <property type="entry name" value="Zinc-reg_GTPase_activator"/>
</dbReference>
<gene>
    <name evidence="3" type="ORF">Dia5BBH33_13850</name>
</gene>
<protein>
    <recommendedName>
        <fullName evidence="2">CobW/HypB/UreG nucleotide-binding domain-containing protein</fullName>
    </recommendedName>
</protein>
<dbReference type="GO" id="GO:0005737">
    <property type="term" value="C:cytoplasm"/>
    <property type="evidence" value="ECO:0007669"/>
    <property type="project" value="TreeGrafter"/>
</dbReference>
<dbReference type="PANTHER" id="PTHR13748">
    <property type="entry name" value="COBW-RELATED"/>
    <property type="match status" value="1"/>
</dbReference>
<dbReference type="Pfam" id="PF02492">
    <property type="entry name" value="cobW"/>
    <property type="match status" value="1"/>
</dbReference>
<dbReference type="GeneID" id="92716616"/>
<name>A0A8D5A6G0_9FIRM</name>
<feature type="region of interest" description="Disordered" evidence="1">
    <location>
        <begin position="217"/>
        <end position="239"/>
    </location>
</feature>
<dbReference type="Gene3D" id="3.40.50.300">
    <property type="entry name" value="P-loop containing nucleotide triphosphate hydrolases"/>
    <property type="match status" value="1"/>
</dbReference>
<keyword evidence="4" id="KW-1185">Reference proteome</keyword>